<dbReference type="Pfam" id="PF07063">
    <property type="entry name" value="HGLS"/>
    <property type="match status" value="1"/>
</dbReference>
<evidence type="ECO:0000256" key="4">
    <source>
        <dbReference type="ARBA" id="ARBA00023004"/>
    </source>
</evidence>
<sequence>MTNAPFVSADAIRAMFSGAMSDMYKSEVPQYAALSELVADINREALAKDPELAMRLKQAGDLDRLGVERHGAIRVGTPEELSTIRRLFAVMGMAPVGYYDLSTAGVPVHSTAFRPVGDEALRRNPFRIFASLLRLDLIDDSELRREAAAILARRNIFTLRCLELLAMFEGRGGLDEAQAREFASEAVATFRWRNEATVPAEVYYNLRKAHPLIADVVCFKGPHINHLTLQALDIDAVQLAMSTRNMNPKAIIEGPPRRKRAILLRQTSFKALPEPIVLKGADGSIEAGAHSARFGEVEQRGVALTAKGRALYDHLLAAANDSVRAASEGSNGAAYAEELRRQFEAFPDDETALRDEELAFFRYSPTADGLRHAGAPSLPREMAGLVQAGYVRIDPIIYEDFLPVSAAGIFQSNLGDAGQRNFAAGANREAFEAALGIAVLDELELYAEAEARSRAASFKALGLDAEPERQGATGQ</sequence>
<dbReference type="RefSeq" id="WP_407337721.1">
    <property type="nucleotide sequence ID" value="NZ_CP136862.1"/>
</dbReference>
<evidence type="ECO:0000313" key="9">
    <source>
        <dbReference type="EMBL" id="WOJ88286.1"/>
    </source>
</evidence>
<keyword evidence="10" id="KW-1185">Reference proteome</keyword>
<comment type="cofactor">
    <cofactor evidence="1">
        <name>Fe(2+)</name>
        <dbReference type="ChEBI" id="CHEBI:29033"/>
    </cofactor>
</comment>
<keyword evidence="2" id="KW-0223">Dioxygenase</keyword>
<keyword evidence="3" id="KW-0560">Oxidoreductase</keyword>
<reference evidence="9 10" key="1">
    <citation type="submission" date="2023-10" db="EMBL/GenBank/DDBJ databases">
        <title>Novel methanotroph of the genus Methylocapsa from a subarctic wetland.</title>
        <authorList>
            <person name="Belova S.E."/>
            <person name="Oshkin I.Y."/>
            <person name="Miroshnikov K."/>
            <person name="Dedysh S.N."/>
        </authorList>
    </citation>
    <scope>NUCLEOTIDE SEQUENCE [LARGE SCALE GENOMIC DNA]</scope>
    <source>
        <strain evidence="9 10">RX1</strain>
    </source>
</reference>
<dbReference type="Proteomes" id="UP001626536">
    <property type="component" value="Chromosome"/>
</dbReference>
<organism evidence="9 10">
    <name type="scientific">Methylocapsa polymorpha</name>
    <dbReference type="NCBI Taxonomy" id="3080828"/>
    <lineage>
        <taxon>Bacteria</taxon>
        <taxon>Pseudomonadati</taxon>
        <taxon>Pseudomonadota</taxon>
        <taxon>Alphaproteobacteria</taxon>
        <taxon>Hyphomicrobiales</taxon>
        <taxon>Beijerinckiaceae</taxon>
        <taxon>Methylocapsa</taxon>
    </lineage>
</organism>
<proteinExistence type="inferred from homology"/>
<evidence type="ECO:0000256" key="5">
    <source>
        <dbReference type="ARBA" id="ARBA00035013"/>
    </source>
</evidence>
<evidence type="ECO:0000256" key="6">
    <source>
        <dbReference type="ARBA" id="ARBA00035023"/>
    </source>
</evidence>
<gene>
    <name evidence="9" type="ORF">RZS28_10560</name>
</gene>
<evidence type="ECO:0000256" key="7">
    <source>
        <dbReference type="ARBA" id="ARBA00035034"/>
    </source>
</evidence>
<evidence type="ECO:0000313" key="10">
    <source>
        <dbReference type="Proteomes" id="UP001626536"/>
    </source>
</evidence>
<evidence type="ECO:0000256" key="1">
    <source>
        <dbReference type="ARBA" id="ARBA00001954"/>
    </source>
</evidence>
<dbReference type="InterPro" id="IPR009770">
    <property type="entry name" value="HGLS"/>
</dbReference>
<dbReference type="CDD" id="cd16348">
    <property type="entry name" value="VOC_YdcJ_like"/>
    <property type="match status" value="1"/>
</dbReference>
<comment type="similarity">
    <text evidence="5">Belongs to the 2-oxoadipate dioxygenase/decarboxylase family.</text>
</comment>
<evidence type="ECO:0000256" key="2">
    <source>
        <dbReference type="ARBA" id="ARBA00022964"/>
    </source>
</evidence>
<keyword evidence="4" id="KW-0408">Iron</keyword>
<dbReference type="Gene3D" id="3.10.180.80">
    <property type="entry name" value="Uncharacterised protein PF07063, DUF1338"/>
    <property type="match status" value="1"/>
</dbReference>
<dbReference type="EC" id="1.13.11.93" evidence="6"/>
<dbReference type="SMART" id="SM01150">
    <property type="entry name" value="DUF1338"/>
    <property type="match status" value="1"/>
</dbReference>
<evidence type="ECO:0000256" key="8">
    <source>
        <dbReference type="ARBA" id="ARBA00035045"/>
    </source>
</evidence>
<evidence type="ECO:0000256" key="3">
    <source>
        <dbReference type="ARBA" id="ARBA00023002"/>
    </source>
</evidence>
<dbReference type="PANTHER" id="PTHR39479:SF2">
    <property type="entry name" value="2-OXOADIPATE DIOXYGENASE_DECARBOXYLASE"/>
    <property type="match status" value="1"/>
</dbReference>
<accession>A0ABZ0HN13</accession>
<dbReference type="EMBL" id="CP136862">
    <property type="protein sequence ID" value="WOJ88286.1"/>
    <property type="molecule type" value="Genomic_DNA"/>
</dbReference>
<dbReference type="InterPro" id="IPR047869">
    <property type="entry name" value="YdcJ_bac-like"/>
</dbReference>
<protein>
    <recommendedName>
        <fullName evidence="7">2-oxoadipate dioxygenase/decarboxylase</fullName>
        <ecNumber evidence="6">1.13.11.93</ecNumber>
    </recommendedName>
    <alternativeName>
        <fullName evidence="8">2-hydroxyglutarate synthase</fullName>
    </alternativeName>
</protein>
<dbReference type="PANTHER" id="PTHR39479">
    <property type="match status" value="1"/>
</dbReference>
<name>A0ABZ0HN13_9HYPH</name>